<feature type="transmembrane region" description="Helical" evidence="6">
    <location>
        <begin position="56"/>
        <end position="79"/>
    </location>
</feature>
<dbReference type="GO" id="GO:0016020">
    <property type="term" value="C:membrane"/>
    <property type="evidence" value="ECO:0007669"/>
    <property type="project" value="UniProtKB-SubCell"/>
</dbReference>
<dbReference type="STRING" id="610380.E2BEE6"/>
<dbReference type="InterPro" id="IPR018801">
    <property type="entry name" value="TM129"/>
</dbReference>
<reference evidence="7 8" key="1">
    <citation type="journal article" date="2010" name="Science">
        <title>Genomic comparison of the ants Camponotus floridanus and Harpegnathos saltator.</title>
        <authorList>
            <person name="Bonasio R."/>
            <person name="Zhang G."/>
            <person name="Ye C."/>
            <person name="Mutti N.S."/>
            <person name="Fang X."/>
            <person name="Qin N."/>
            <person name="Donahue G."/>
            <person name="Yang P."/>
            <person name="Li Q."/>
            <person name="Li C."/>
            <person name="Zhang P."/>
            <person name="Huang Z."/>
            <person name="Berger S.L."/>
            <person name="Reinberg D."/>
            <person name="Wang J."/>
            <person name="Liebig J."/>
        </authorList>
    </citation>
    <scope>NUCLEOTIDE SEQUENCE [LARGE SCALE GENOMIC DNA]</scope>
    <source>
        <strain evidence="7 8">R22 G/1</strain>
    </source>
</reference>
<keyword evidence="3 6" id="KW-0812">Transmembrane</keyword>
<protein>
    <submittedName>
        <fullName evidence="7">Transmembrane protein 129</fullName>
    </submittedName>
</protein>
<evidence type="ECO:0000256" key="1">
    <source>
        <dbReference type="ARBA" id="ARBA00004141"/>
    </source>
</evidence>
<proteinExistence type="inferred from homology"/>
<evidence type="ECO:0000256" key="2">
    <source>
        <dbReference type="ARBA" id="ARBA00007332"/>
    </source>
</evidence>
<dbReference type="GO" id="GO:0005783">
    <property type="term" value="C:endoplasmic reticulum"/>
    <property type="evidence" value="ECO:0007669"/>
    <property type="project" value="TreeGrafter"/>
</dbReference>
<dbReference type="AlphaFoldDB" id="E2BEE6"/>
<feature type="transmembrane region" description="Helical" evidence="6">
    <location>
        <begin position="6"/>
        <end position="27"/>
    </location>
</feature>
<organism evidence="8">
    <name type="scientific">Harpegnathos saltator</name>
    <name type="common">Jerdon's jumping ant</name>
    <dbReference type="NCBI Taxonomy" id="610380"/>
    <lineage>
        <taxon>Eukaryota</taxon>
        <taxon>Metazoa</taxon>
        <taxon>Ecdysozoa</taxon>
        <taxon>Arthropoda</taxon>
        <taxon>Hexapoda</taxon>
        <taxon>Insecta</taxon>
        <taxon>Pterygota</taxon>
        <taxon>Neoptera</taxon>
        <taxon>Endopterygota</taxon>
        <taxon>Hymenoptera</taxon>
        <taxon>Apocrita</taxon>
        <taxon>Aculeata</taxon>
        <taxon>Formicoidea</taxon>
        <taxon>Formicidae</taxon>
        <taxon>Ponerinae</taxon>
        <taxon>Ponerini</taxon>
        <taxon>Harpegnathos</taxon>
    </lineage>
</organism>
<dbReference type="FunCoup" id="E2BEE6">
    <property type="interactions" value="1631"/>
</dbReference>
<dbReference type="PANTHER" id="PTHR31322">
    <property type="entry name" value="E3 UBIQUITIN-PROTEIN LIGASE TM129"/>
    <property type="match status" value="1"/>
</dbReference>
<evidence type="ECO:0000256" key="5">
    <source>
        <dbReference type="ARBA" id="ARBA00023136"/>
    </source>
</evidence>
<dbReference type="GO" id="GO:0061630">
    <property type="term" value="F:ubiquitin protein ligase activity"/>
    <property type="evidence" value="ECO:0007669"/>
    <property type="project" value="InterPro"/>
</dbReference>
<evidence type="ECO:0000313" key="7">
    <source>
        <dbReference type="EMBL" id="EFN85991.1"/>
    </source>
</evidence>
<evidence type="ECO:0000313" key="8">
    <source>
        <dbReference type="Proteomes" id="UP000008237"/>
    </source>
</evidence>
<evidence type="ECO:0000256" key="6">
    <source>
        <dbReference type="SAM" id="Phobius"/>
    </source>
</evidence>
<dbReference type="GO" id="GO:0016567">
    <property type="term" value="P:protein ubiquitination"/>
    <property type="evidence" value="ECO:0007669"/>
    <property type="project" value="InterPro"/>
</dbReference>
<evidence type="ECO:0000256" key="3">
    <source>
        <dbReference type="ARBA" id="ARBA00022692"/>
    </source>
</evidence>
<keyword evidence="8" id="KW-1185">Reference proteome</keyword>
<feature type="transmembrane region" description="Helical" evidence="6">
    <location>
        <begin position="91"/>
        <end position="108"/>
    </location>
</feature>
<keyword evidence="4 6" id="KW-1133">Transmembrane helix</keyword>
<gene>
    <name evidence="7" type="ORF">EAI_07916</name>
</gene>
<dbReference type="InParanoid" id="E2BEE6"/>
<keyword evidence="5 6" id="KW-0472">Membrane</keyword>
<dbReference type="Proteomes" id="UP000008237">
    <property type="component" value="Unassembled WGS sequence"/>
</dbReference>
<dbReference type="OMA" id="CENEFFI"/>
<dbReference type="Pfam" id="PF10272">
    <property type="entry name" value="Tmpp129"/>
    <property type="match status" value="1"/>
</dbReference>
<name>E2BEE6_HARSA</name>
<sequence>MSDLFFYSLFYILISGCIVYPPIEFVAAGLTIKDVFRDVLGCENEFFIQYHIRRSVLTLFIHSMLPLDYIMGLMFYGHLDVGKWVYSGENPIGLIIVVFVTVGTLYTLNKICEWYIHNWESHPIAQNLSVYSNNNISWLDVAADINKEYRRVDKTDIITNGVTRIVATDNWIIKITPYKLQVIHQSDATLIVNQCDTHLMSAITGDQVQFINIQVKSMRATAEPFDIRLNALDFKELQDKVIRPIIIPQNITFHKTLLDRFISTFKEEANKNPVYNTAQVSNIAAIIYFTIFSPVYQPGSAYDSYL</sequence>
<dbReference type="EMBL" id="GL447768">
    <property type="protein sequence ID" value="EFN85991.1"/>
    <property type="molecule type" value="Genomic_DNA"/>
</dbReference>
<accession>E2BEE6</accession>
<evidence type="ECO:0000256" key="4">
    <source>
        <dbReference type="ARBA" id="ARBA00022989"/>
    </source>
</evidence>
<comment type="similarity">
    <text evidence="2">Belongs to the TMEM129 family.</text>
</comment>
<dbReference type="PANTHER" id="PTHR31322:SF2">
    <property type="entry name" value="E3 UBIQUITIN-PROTEIN LIGASE TM129"/>
    <property type="match status" value="1"/>
</dbReference>
<comment type="subcellular location">
    <subcellularLocation>
        <location evidence="1">Membrane</location>
        <topology evidence="1">Multi-pass membrane protein</topology>
    </subcellularLocation>
</comment>
<dbReference type="OrthoDB" id="10055027at2759"/>